<name>A0ABQ5N466_9CLOT</name>
<comment type="caution">
    <text evidence="4">The sequence shown here is derived from an EMBL/GenBank/DDBJ whole genome shotgun (WGS) entry which is preliminary data.</text>
</comment>
<evidence type="ECO:0000256" key="1">
    <source>
        <dbReference type="SAM" id="Coils"/>
    </source>
</evidence>
<keyword evidence="3" id="KW-0472">Membrane</keyword>
<evidence type="ECO:0000313" key="5">
    <source>
        <dbReference type="Proteomes" id="UP001208567"/>
    </source>
</evidence>
<feature type="transmembrane region" description="Helical" evidence="3">
    <location>
        <begin position="54"/>
        <end position="75"/>
    </location>
</feature>
<feature type="transmembrane region" description="Helical" evidence="3">
    <location>
        <begin position="139"/>
        <end position="159"/>
    </location>
</feature>
<feature type="transmembrane region" description="Helical" evidence="3">
    <location>
        <begin position="20"/>
        <end position="42"/>
    </location>
</feature>
<feature type="coiled-coil region" evidence="1">
    <location>
        <begin position="269"/>
        <end position="347"/>
    </location>
</feature>
<accession>A0ABQ5N466</accession>
<keyword evidence="1" id="KW-0175">Coiled coil</keyword>
<keyword evidence="3" id="KW-1133">Transmembrane helix</keyword>
<evidence type="ECO:0008006" key="6">
    <source>
        <dbReference type="Google" id="ProtNLM"/>
    </source>
</evidence>
<evidence type="ECO:0000256" key="3">
    <source>
        <dbReference type="SAM" id="Phobius"/>
    </source>
</evidence>
<dbReference type="PANTHER" id="PTHR37612:SF20">
    <property type="entry name" value="PER-HEXAMER REPEAT PROTEIN 5-RELATED"/>
    <property type="match status" value="1"/>
</dbReference>
<feature type="compositionally biased region" description="Polar residues" evidence="2">
    <location>
        <begin position="355"/>
        <end position="367"/>
    </location>
</feature>
<dbReference type="RefSeq" id="WP_264849193.1">
    <property type="nucleotide sequence ID" value="NZ_BRXR01000001.1"/>
</dbReference>
<evidence type="ECO:0000313" key="4">
    <source>
        <dbReference type="EMBL" id="GLC29919.1"/>
    </source>
</evidence>
<feature type="compositionally biased region" description="Basic and acidic residues" evidence="2">
    <location>
        <begin position="432"/>
        <end position="448"/>
    </location>
</feature>
<feature type="coiled-coil region" evidence="1">
    <location>
        <begin position="155"/>
        <end position="245"/>
    </location>
</feature>
<evidence type="ECO:0000256" key="2">
    <source>
        <dbReference type="SAM" id="MobiDB-lite"/>
    </source>
</evidence>
<gene>
    <name evidence="4" type="ORF">bsdE14_13290</name>
</gene>
<protein>
    <recommendedName>
        <fullName evidence="6">Phage tail tape measure protein</fullName>
    </recommendedName>
</protein>
<feature type="region of interest" description="Disordered" evidence="2">
    <location>
        <begin position="355"/>
        <end position="485"/>
    </location>
</feature>
<feature type="compositionally biased region" description="Polar residues" evidence="2">
    <location>
        <begin position="460"/>
        <end position="474"/>
    </location>
</feature>
<dbReference type="InterPro" id="IPR052258">
    <property type="entry name" value="Diverse_Func_Domain-Protein"/>
</dbReference>
<feature type="compositionally biased region" description="Gly residues" evidence="2">
    <location>
        <begin position="372"/>
        <end position="422"/>
    </location>
</feature>
<dbReference type="EMBL" id="BRXR01000001">
    <property type="protein sequence ID" value="GLC29919.1"/>
    <property type="molecule type" value="Genomic_DNA"/>
</dbReference>
<reference evidence="4 5" key="1">
    <citation type="journal article" date="2024" name="Int. J. Syst. Evol. Microbiol.">
        <title>Clostridium omnivorum sp. nov., isolated from anoxic soil under the treatment of reductive soil disinfestation.</title>
        <authorList>
            <person name="Ueki A."/>
            <person name="Tonouchi A."/>
            <person name="Kaku N."/>
            <person name="Honma S."/>
            <person name="Ueki K."/>
        </authorList>
    </citation>
    <scope>NUCLEOTIDE SEQUENCE [LARGE SCALE GENOMIC DNA]</scope>
    <source>
        <strain evidence="4 5">E14</strain>
    </source>
</reference>
<organism evidence="4 5">
    <name type="scientific">Clostridium omnivorum</name>
    <dbReference type="NCBI Taxonomy" id="1604902"/>
    <lineage>
        <taxon>Bacteria</taxon>
        <taxon>Bacillati</taxon>
        <taxon>Bacillota</taxon>
        <taxon>Clostridia</taxon>
        <taxon>Eubacteriales</taxon>
        <taxon>Clostridiaceae</taxon>
        <taxon>Clostridium</taxon>
    </lineage>
</organism>
<dbReference type="PANTHER" id="PTHR37612">
    <property type="entry name" value="FIBROIN HEAVY CHAIN FIB-H LIKE PROTEIN"/>
    <property type="match status" value="1"/>
</dbReference>
<sequence length="527" mass="57571">MESVSNEILRILRKIRRRIFISITLNYTITGLVFGLSAAVLLSIVSRLYPVYNIYMWIFIIAGIGVLSALIFSIFKIPSYRATALRTDNLGLNERAVTAVELIDNDSSMALLQKEDALSALRSLNYKDGIKIVPNVKRLLLIVPLVLALIVMGFIPNHLDEVARQKHELAQLKKEEIKKVEKVEKEIEKNSKLSELEKKDIENKLQELKKDIKLSSNEKEVDKALQRTEKKLDLVKEKYDDKKLKDISNALAKSDVTKPLSDLINKGDGEEVKKAMQDLAKNLKNMDKDKVKELASNMEKLAEELKDNKELKSSISNLASKMSKGELGDLSKEMNELSGEISQLMEDDNFSNVVAQVQKSLNEGQMAQQGSGDDGTLGLSGQGQGQGQGNQSGQGSGSSGEGSGGGGSGAGNGTGMNDGGPTGEASSGSGLNKKDGSIKKNGEYEKIFTPKNLGGDSEKSTITGNKNNSGNSEKVNTEKGINIRGDSVPYNQVIGEYKNRAFEGLDKSEIPEGMRDIVKNYFTSLED</sequence>
<proteinExistence type="predicted"/>
<keyword evidence="5" id="KW-1185">Reference proteome</keyword>
<keyword evidence="3" id="KW-0812">Transmembrane</keyword>
<dbReference type="Proteomes" id="UP001208567">
    <property type="component" value="Unassembled WGS sequence"/>
</dbReference>